<proteinExistence type="inferred from homology"/>
<dbReference type="GO" id="GO:0042393">
    <property type="term" value="F:histone binding"/>
    <property type="evidence" value="ECO:0007669"/>
    <property type="project" value="TreeGrafter"/>
</dbReference>
<evidence type="ECO:0000256" key="1">
    <source>
        <dbReference type="ARBA" id="ARBA00022614"/>
    </source>
</evidence>
<protein>
    <submittedName>
        <fullName evidence="5">LRRcap</fullName>
    </submittedName>
</protein>
<name>A0A9E7L548_9LILI</name>
<dbReference type="PANTHER" id="PTHR11375:SF0">
    <property type="entry name" value="ACIDIC LEUCINE-RICH NUCLEAR PHOSPHOPROTEIN 32 FAMILY MEMBER A"/>
    <property type="match status" value="1"/>
</dbReference>
<accession>A0A9E7L548</accession>
<keyword evidence="6" id="KW-1185">Reference proteome</keyword>
<evidence type="ECO:0000313" key="6">
    <source>
        <dbReference type="Proteomes" id="UP001055439"/>
    </source>
</evidence>
<dbReference type="Gene3D" id="3.80.10.10">
    <property type="entry name" value="Ribonuclease Inhibitor"/>
    <property type="match status" value="1"/>
</dbReference>
<dbReference type="FunFam" id="3.80.10.10:FF:000131">
    <property type="entry name" value="acidic leucine-rich nuclear phosphoprotein 32-related protein-like"/>
    <property type="match status" value="1"/>
</dbReference>
<dbReference type="Pfam" id="PF14580">
    <property type="entry name" value="LRR_9"/>
    <property type="match status" value="1"/>
</dbReference>
<dbReference type="SMART" id="SM00365">
    <property type="entry name" value="LRR_SD22"/>
    <property type="match status" value="2"/>
</dbReference>
<organism evidence="5 6">
    <name type="scientific">Musa troglodytarum</name>
    <name type="common">fe'i banana</name>
    <dbReference type="NCBI Taxonomy" id="320322"/>
    <lineage>
        <taxon>Eukaryota</taxon>
        <taxon>Viridiplantae</taxon>
        <taxon>Streptophyta</taxon>
        <taxon>Embryophyta</taxon>
        <taxon>Tracheophyta</taxon>
        <taxon>Spermatophyta</taxon>
        <taxon>Magnoliopsida</taxon>
        <taxon>Liliopsida</taxon>
        <taxon>Zingiberales</taxon>
        <taxon>Musaceae</taxon>
        <taxon>Musa</taxon>
    </lineage>
</organism>
<dbReference type="InterPro" id="IPR032675">
    <property type="entry name" value="LRR_dom_sf"/>
</dbReference>
<dbReference type="InterPro" id="IPR001611">
    <property type="entry name" value="Leu-rich_rpt"/>
</dbReference>
<sequence length="275" mass="30212">MSEAWERAVAAALKGKTEPPRALTLDCAVKCPSGRLPPPAFFEGRLASLEHLSVANVRLSSLEGFPCLPALRRLVLSDNRIVGGLHALVDARLDALRDLDLSNNRIASVEDLAPLAKLRLESLDLYECPVTKIEGYRSKVFGLFGSLKYLDKADANGNERTETDDEEEDEEEEEGDDEDDVDEEEEEEEEGDDGDEEGEESDEDEEDGEDEADEQNGIEDEGNNGTANAEHKNKNANGGSKNGPGGEHDQVKHQNNGALQHQSSSKRKRERDDDP</sequence>
<dbReference type="InterPro" id="IPR045081">
    <property type="entry name" value="AN32"/>
</dbReference>
<feature type="compositionally biased region" description="Acidic residues" evidence="4">
    <location>
        <begin position="162"/>
        <end position="222"/>
    </location>
</feature>
<keyword evidence="2" id="KW-0677">Repeat</keyword>
<evidence type="ECO:0000256" key="3">
    <source>
        <dbReference type="ARBA" id="ARBA00025777"/>
    </source>
</evidence>
<feature type="compositionally biased region" description="Polar residues" evidence="4">
    <location>
        <begin position="253"/>
        <end position="263"/>
    </location>
</feature>
<evidence type="ECO:0000256" key="2">
    <source>
        <dbReference type="ARBA" id="ARBA00022737"/>
    </source>
</evidence>
<dbReference type="OrthoDB" id="2160613at2759"/>
<dbReference type="AlphaFoldDB" id="A0A9E7L548"/>
<dbReference type="PROSITE" id="PS51450">
    <property type="entry name" value="LRR"/>
    <property type="match status" value="1"/>
</dbReference>
<feature type="region of interest" description="Disordered" evidence="4">
    <location>
        <begin position="155"/>
        <end position="275"/>
    </location>
</feature>
<dbReference type="EMBL" id="CP097511">
    <property type="protein sequence ID" value="URE44587.1"/>
    <property type="molecule type" value="Genomic_DNA"/>
</dbReference>
<gene>
    <name evidence="5" type="ORF">MUK42_14515</name>
</gene>
<reference evidence="5" key="1">
    <citation type="submission" date="2022-05" db="EMBL/GenBank/DDBJ databases">
        <title>The Musa troglodytarum L. genome provides insights into the mechanism of non-climacteric behaviour and enrichment of carotenoids.</title>
        <authorList>
            <person name="Wang J."/>
        </authorList>
    </citation>
    <scope>NUCLEOTIDE SEQUENCE</scope>
    <source>
        <tissue evidence="5">Leaf</tissue>
    </source>
</reference>
<dbReference type="Proteomes" id="UP001055439">
    <property type="component" value="Chromosome 9"/>
</dbReference>
<dbReference type="PANTHER" id="PTHR11375">
    <property type="entry name" value="ACIDIC LEUCINE-RICH NUCLEAR PHOSPHOPROTEIN 32"/>
    <property type="match status" value="1"/>
</dbReference>
<dbReference type="SUPFAM" id="SSF52058">
    <property type="entry name" value="L domain-like"/>
    <property type="match status" value="1"/>
</dbReference>
<evidence type="ECO:0000256" key="4">
    <source>
        <dbReference type="SAM" id="MobiDB-lite"/>
    </source>
</evidence>
<comment type="similarity">
    <text evidence="3">Belongs to the ANP32 family.</text>
</comment>
<evidence type="ECO:0000313" key="5">
    <source>
        <dbReference type="EMBL" id="URE44587.1"/>
    </source>
</evidence>
<keyword evidence="1" id="KW-0433">Leucine-rich repeat</keyword>
<dbReference type="GO" id="GO:0005634">
    <property type="term" value="C:nucleus"/>
    <property type="evidence" value="ECO:0007669"/>
    <property type="project" value="TreeGrafter"/>
</dbReference>